<evidence type="ECO:0008006" key="3">
    <source>
        <dbReference type="Google" id="ProtNLM"/>
    </source>
</evidence>
<accession>A0ABD3MUR6</accession>
<sequence>MSFSREKSLDSNCDKEQIVIVRRCVEEFLREMKQCSIEGCSENDRIVIAKTHLSNLERLPTSPLLEKLKELIGNFIRAGKCRYLDSYIDDQVGDSRDMGTEWVCSVCGKRNRETKKKYTECITCGKPKGYLVSKKLKQLNDHRHIDPTPHLTNATKDKLLMIRNTPDKHREKWIGDEGVKSMYVSAKIDYEAMERNSIKSEIDDVLSSIRQSLDGL</sequence>
<evidence type="ECO:0000313" key="2">
    <source>
        <dbReference type="Proteomes" id="UP001530400"/>
    </source>
</evidence>
<name>A0ABD3MUR6_9STRA</name>
<evidence type="ECO:0000313" key="1">
    <source>
        <dbReference type="EMBL" id="KAL3767680.1"/>
    </source>
</evidence>
<dbReference type="EMBL" id="JALLPJ020001360">
    <property type="protein sequence ID" value="KAL3767680.1"/>
    <property type="molecule type" value="Genomic_DNA"/>
</dbReference>
<reference evidence="1 2" key="1">
    <citation type="submission" date="2024-10" db="EMBL/GenBank/DDBJ databases">
        <title>Updated reference genomes for cyclostephanoid diatoms.</title>
        <authorList>
            <person name="Roberts W.R."/>
            <person name="Alverson A.J."/>
        </authorList>
    </citation>
    <scope>NUCLEOTIDE SEQUENCE [LARGE SCALE GENOMIC DNA]</scope>
    <source>
        <strain evidence="1 2">AJA010-31</strain>
    </source>
</reference>
<dbReference type="Proteomes" id="UP001530400">
    <property type="component" value="Unassembled WGS sequence"/>
</dbReference>
<gene>
    <name evidence="1" type="ORF">ACHAWO_004382</name>
</gene>
<proteinExistence type="predicted"/>
<protein>
    <recommendedName>
        <fullName evidence="3">RanBP2-type domain-containing protein</fullName>
    </recommendedName>
</protein>
<comment type="caution">
    <text evidence="1">The sequence shown here is derived from an EMBL/GenBank/DDBJ whole genome shotgun (WGS) entry which is preliminary data.</text>
</comment>
<dbReference type="AlphaFoldDB" id="A0ABD3MUR6"/>
<keyword evidence="2" id="KW-1185">Reference proteome</keyword>
<organism evidence="1 2">
    <name type="scientific">Cyclotella atomus</name>
    <dbReference type="NCBI Taxonomy" id="382360"/>
    <lineage>
        <taxon>Eukaryota</taxon>
        <taxon>Sar</taxon>
        <taxon>Stramenopiles</taxon>
        <taxon>Ochrophyta</taxon>
        <taxon>Bacillariophyta</taxon>
        <taxon>Coscinodiscophyceae</taxon>
        <taxon>Thalassiosirophycidae</taxon>
        <taxon>Stephanodiscales</taxon>
        <taxon>Stephanodiscaceae</taxon>
        <taxon>Cyclotella</taxon>
    </lineage>
</organism>